<reference evidence="9 10" key="1">
    <citation type="submission" date="2021-03" db="EMBL/GenBank/DDBJ databases">
        <title>Sequencing the genomes of 1000 actinobacteria strains.</title>
        <authorList>
            <person name="Klenk H.-P."/>
        </authorList>
    </citation>
    <scope>NUCLEOTIDE SEQUENCE [LARGE SCALE GENOMIC DNA]</scope>
    <source>
        <strain evidence="9 10">DSM 14566</strain>
    </source>
</reference>
<dbReference type="Gene3D" id="2.40.50.140">
    <property type="entry name" value="Nucleic acid-binding proteins"/>
    <property type="match status" value="1"/>
</dbReference>
<evidence type="ECO:0000256" key="1">
    <source>
        <dbReference type="ARBA" id="ARBA00022448"/>
    </source>
</evidence>
<name>A0ABS4WZ87_9MICO</name>
<evidence type="ECO:0000256" key="3">
    <source>
        <dbReference type="ARBA" id="ARBA00022741"/>
    </source>
</evidence>
<evidence type="ECO:0000256" key="6">
    <source>
        <dbReference type="ARBA" id="ARBA00023136"/>
    </source>
</evidence>
<dbReference type="RefSeq" id="WP_209900580.1">
    <property type="nucleotide sequence ID" value="NZ_BAAAJW010000002.1"/>
</dbReference>
<protein>
    <submittedName>
        <fullName evidence="9">Multiple sugar transport system ATP-binding protein</fullName>
    </submittedName>
</protein>
<evidence type="ECO:0000256" key="4">
    <source>
        <dbReference type="ARBA" id="ARBA00022840"/>
    </source>
</evidence>
<gene>
    <name evidence="9" type="ORF">JOF43_001393</name>
</gene>
<dbReference type="GO" id="GO:0005524">
    <property type="term" value="F:ATP binding"/>
    <property type="evidence" value="ECO:0007669"/>
    <property type="project" value="UniProtKB-KW"/>
</dbReference>
<dbReference type="Pfam" id="PF08402">
    <property type="entry name" value="TOBE_2"/>
    <property type="match status" value="1"/>
</dbReference>
<dbReference type="SMART" id="SM00382">
    <property type="entry name" value="AAA"/>
    <property type="match status" value="1"/>
</dbReference>
<dbReference type="Pfam" id="PF00005">
    <property type="entry name" value="ABC_tran"/>
    <property type="match status" value="1"/>
</dbReference>
<feature type="domain" description="ABC transporter" evidence="8">
    <location>
        <begin position="4"/>
        <end position="237"/>
    </location>
</feature>
<dbReference type="Proteomes" id="UP001519290">
    <property type="component" value="Unassembled WGS sequence"/>
</dbReference>
<dbReference type="InterPro" id="IPR003593">
    <property type="entry name" value="AAA+_ATPase"/>
</dbReference>
<dbReference type="SUPFAM" id="SSF50331">
    <property type="entry name" value="MOP-like"/>
    <property type="match status" value="1"/>
</dbReference>
<keyword evidence="1" id="KW-0813">Transport</keyword>
<dbReference type="PANTHER" id="PTHR43875:SF15">
    <property type="entry name" value="TREHALOSE IMPORT ATP-BINDING PROTEIN SUGC"/>
    <property type="match status" value="1"/>
</dbReference>
<evidence type="ECO:0000256" key="2">
    <source>
        <dbReference type="ARBA" id="ARBA00022475"/>
    </source>
</evidence>
<evidence type="ECO:0000256" key="5">
    <source>
        <dbReference type="ARBA" id="ARBA00022967"/>
    </source>
</evidence>
<evidence type="ECO:0000313" key="10">
    <source>
        <dbReference type="Proteomes" id="UP001519290"/>
    </source>
</evidence>
<dbReference type="InterPro" id="IPR027417">
    <property type="entry name" value="P-loop_NTPase"/>
</dbReference>
<sequence>MAQIELQGVSKKFSPKDDRYAVEHLTYTIPDGSFVSLLGPSGCGKSTTLNMIAGLESVTEGSIVVDGKAVEDLEPHKRDLAFVFQDYALYPHLSVADNIAFGLKMRKIPKAEIDRRVLESAEKLELENHLKRRPKALSGGQRQRVALARAIARRPGVLLFDEPLSNLDALLRDKTRAELKLLHADIGATSVYVTHDQEEAMSLSDVIAVMSAGRLEQYGTPAEIYRTPATEFVAGFVGKPRMNIFDATVVGPHRVRLDGTSLEVEVPEADLDGHTTVRLGLRPTECTLEPGSETEHDGTIMVVEPLGNATDIMLRLGEGVFIVREPGFSTLAPGDHVRLDAREAEPHVFDAETGNRLGSDRPDSR</sequence>
<comment type="caution">
    <text evidence="9">The sequence shown here is derived from an EMBL/GenBank/DDBJ whole genome shotgun (WGS) entry which is preliminary data.</text>
</comment>
<feature type="region of interest" description="Disordered" evidence="7">
    <location>
        <begin position="344"/>
        <end position="365"/>
    </location>
</feature>
<keyword evidence="10" id="KW-1185">Reference proteome</keyword>
<keyword evidence="9" id="KW-0762">Sugar transport</keyword>
<keyword evidence="6" id="KW-0472">Membrane</keyword>
<evidence type="ECO:0000256" key="7">
    <source>
        <dbReference type="SAM" id="MobiDB-lite"/>
    </source>
</evidence>
<organism evidence="9 10">
    <name type="scientific">Brachybacterium sacelli</name>
    <dbReference type="NCBI Taxonomy" id="173364"/>
    <lineage>
        <taxon>Bacteria</taxon>
        <taxon>Bacillati</taxon>
        <taxon>Actinomycetota</taxon>
        <taxon>Actinomycetes</taxon>
        <taxon>Micrococcales</taxon>
        <taxon>Dermabacteraceae</taxon>
        <taxon>Brachybacterium</taxon>
    </lineage>
</organism>
<dbReference type="InterPro" id="IPR003439">
    <property type="entry name" value="ABC_transporter-like_ATP-bd"/>
</dbReference>
<dbReference type="PROSITE" id="PS50893">
    <property type="entry name" value="ABC_TRANSPORTER_2"/>
    <property type="match status" value="1"/>
</dbReference>
<keyword evidence="3" id="KW-0547">Nucleotide-binding</keyword>
<evidence type="ECO:0000313" key="9">
    <source>
        <dbReference type="EMBL" id="MBP2381436.1"/>
    </source>
</evidence>
<proteinExistence type="predicted"/>
<keyword evidence="2" id="KW-1003">Cell membrane</keyword>
<dbReference type="Gene3D" id="3.40.50.300">
    <property type="entry name" value="P-loop containing nucleotide triphosphate hydrolases"/>
    <property type="match status" value="1"/>
</dbReference>
<dbReference type="InterPro" id="IPR008995">
    <property type="entry name" value="Mo/tungstate-bd_C_term_dom"/>
</dbReference>
<dbReference type="PROSITE" id="PS00211">
    <property type="entry name" value="ABC_TRANSPORTER_1"/>
    <property type="match status" value="1"/>
</dbReference>
<dbReference type="InterPro" id="IPR047641">
    <property type="entry name" value="ABC_transpr_MalK/UgpC-like"/>
</dbReference>
<accession>A0ABS4WZ87</accession>
<dbReference type="PANTHER" id="PTHR43875">
    <property type="entry name" value="MALTODEXTRIN IMPORT ATP-BINDING PROTEIN MSMX"/>
    <property type="match status" value="1"/>
</dbReference>
<keyword evidence="4 9" id="KW-0067">ATP-binding</keyword>
<dbReference type="Gene3D" id="2.40.50.100">
    <property type="match status" value="1"/>
</dbReference>
<dbReference type="InterPro" id="IPR013611">
    <property type="entry name" value="Transp-assoc_OB_typ2"/>
</dbReference>
<dbReference type="InterPro" id="IPR017871">
    <property type="entry name" value="ABC_transporter-like_CS"/>
</dbReference>
<dbReference type="EMBL" id="JAGIOD010000001">
    <property type="protein sequence ID" value="MBP2381436.1"/>
    <property type="molecule type" value="Genomic_DNA"/>
</dbReference>
<dbReference type="InterPro" id="IPR012340">
    <property type="entry name" value="NA-bd_OB-fold"/>
</dbReference>
<keyword evidence="5" id="KW-1278">Translocase</keyword>
<evidence type="ECO:0000259" key="8">
    <source>
        <dbReference type="PROSITE" id="PS50893"/>
    </source>
</evidence>
<dbReference type="SUPFAM" id="SSF52540">
    <property type="entry name" value="P-loop containing nucleoside triphosphate hydrolases"/>
    <property type="match status" value="1"/>
</dbReference>